<dbReference type="EMBL" id="NOII01000001">
    <property type="protein sequence ID" value="OYD59296.1"/>
    <property type="molecule type" value="Genomic_DNA"/>
</dbReference>
<dbReference type="OrthoDB" id="9784036at2"/>
<proteinExistence type="predicted"/>
<accession>A0A235FD81</accession>
<dbReference type="RefSeq" id="WP_094251257.1">
    <property type="nucleotide sequence ID" value="NZ_JBHLXL010000001.1"/>
</dbReference>
<protein>
    <submittedName>
        <fullName evidence="1">Carbohydrate esterase</fullName>
    </submittedName>
</protein>
<name>A0A235FD81_9BACL</name>
<organism evidence="1 2">
    <name type="scientific">Fictibacillus aquaticus</name>
    <dbReference type="NCBI Taxonomy" id="2021314"/>
    <lineage>
        <taxon>Bacteria</taxon>
        <taxon>Bacillati</taxon>
        <taxon>Bacillota</taxon>
        <taxon>Bacilli</taxon>
        <taxon>Bacillales</taxon>
        <taxon>Fictibacillaceae</taxon>
        <taxon>Fictibacillus</taxon>
    </lineage>
</organism>
<dbReference type="Pfam" id="PF00756">
    <property type="entry name" value="Esterase"/>
    <property type="match status" value="1"/>
</dbReference>
<comment type="caution">
    <text evidence="1">The sequence shown here is derived from an EMBL/GenBank/DDBJ whole genome shotgun (WGS) entry which is preliminary data.</text>
</comment>
<dbReference type="Gene3D" id="3.40.50.1820">
    <property type="entry name" value="alpha/beta hydrolase"/>
    <property type="match status" value="1"/>
</dbReference>
<dbReference type="InterPro" id="IPR050583">
    <property type="entry name" value="Mycobacterial_A85_antigen"/>
</dbReference>
<gene>
    <name evidence="1" type="ORF">CGZ90_05225</name>
</gene>
<dbReference type="PANTHER" id="PTHR48098">
    <property type="entry name" value="ENTEROCHELIN ESTERASE-RELATED"/>
    <property type="match status" value="1"/>
</dbReference>
<evidence type="ECO:0000313" key="1">
    <source>
        <dbReference type="EMBL" id="OYD59296.1"/>
    </source>
</evidence>
<keyword evidence="2" id="KW-1185">Reference proteome</keyword>
<dbReference type="Proteomes" id="UP000215059">
    <property type="component" value="Unassembled WGS sequence"/>
</dbReference>
<reference evidence="1 2" key="1">
    <citation type="submission" date="2017-07" db="EMBL/GenBank/DDBJ databases">
        <title>Fictibacillus sp. nov. GDSW-R2A3 Genome sequencing and assembly.</title>
        <authorList>
            <person name="Mayilraj S."/>
        </authorList>
    </citation>
    <scope>NUCLEOTIDE SEQUENCE [LARGE SCALE GENOMIC DNA]</scope>
    <source>
        <strain evidence="1 2">GDSW-R2A3</strain>
    </source>
</reference>
<sequence>MIKQFTVNMTPFNRLRTVRVYVPKSYETDTDKRYPVLYMHDGQNLFKDEDASFGVSWGISDYLDIAEIDLIVVGLDCSQEGYQRLDEYGPWVNKDVGKKLIGEDKPFGGEGEEYIDYVTHELKPMIDAKYRTQPDNTLLAGSSMGGLITTYAACKYPLIYKRAASVSSAYWFSQELLESYIQSNDLTAVERFYHDVGTKESSSDISSQDYINSSKAIDELLQKKVSDCRFEIVEGAEHNEAAWRERFPRILDYLMK</sequence>
<dbReference type="InterPro" id="IPR000801">
    <property type="entry name" value="Esterase-like"/>
</dbReference>
<evidence type="ECO:0000313" key="2">
    <source>
        <dbReference type="Proteomes" id="UP000215059"/>
    </source>
</evidence>
<dbReference type="SUPFAM" id="SSF53474">
    <property type="entry name" value="alpha/beta-Hydrolases"/>
    <property type="match status" value="1"/>
</dbReference>
<dbReference type="PANTHER" id="PTHR48098:SF6">
    <property type="entry name" value="FERRI-BACILLIBACTIN ESTERASE BESA"/>
    <property type="match status" value="1"/>
</dbReference>
<dbReference type="InterPro" id="IPR029058">
    <property type="entry name" value="AB_hydrolase_fold"/>
</dbReference>
<dbReference type="AlphaFoldDB" id="A0A235FD81"/>